<evidence type="ECO:0000313" key="10">
    <source>
        <dbReference type="Proteomes" id="UP001627154"/>
    </source>
</evidence>
<comment type="cofactor">
    <cofactor evidence="1">
        <name>a divalent metal cation</name>
        <dbReference type="ChEBI" id="CHEBI:60240"/>
    </cofactor>
</comment>
<name>A0ABD2WND8_9HYME</name>
<gene>
    <name evidence="9" type="ORF">TKK_011342</name>
</gene>
<keyword evidence="5" id="KW-0479">Metal-binding</keyword>
<dbReference type="GO" id="GO:0005634">
    <property type="term" value="C:nucleus"/>
    <property type="evidence" value="ECO:0007669"/>
    <property type="project" value="UniProtKB-SubCell"/>
</dbReference>
<evidence type="ECO:0000256" key="3">
    <source>
        <dbReference type="ARBA" id="ARBA00006958"/>
    </source>
</evidence>
<dbReference type="AlphaFoldDB" id="A0ABD2WND8"/>
<keyword evidence="10" id="KW-1185">Reference proteome</keyword>
<accession>A0ABD2WND8</accession>
<evidence type="ECO:0000256" key="7">
    <source>
        <dbReference type="ARBA" id="ARBA00023242"/>
    </source>
</evidence>
<dbReference type="GO" id="GO:0016787">
    <property type="term" value="F:hydrolase activity"/>
    <property type="evidence" value="ECO:0007669"/>
    <property type="project" value="UniProtKB-KW"/>
</dbReference>
<comment type="similarity">
    <text evidence="3">Belongs to the HARBI1 family.</text>
</comment>
<protein>
    <recommendedName>
        <fullName evidence="8">DDE Tnp4 domain-containing protein</fullName>
    </recommendedName>
</protein>
<evidence type="ECO:0000256" key="6">
    <source>
        <dbReference type="ARBA" id="ARBA00022801"/>
    </source>
</evidence>
<keyword evidence="6" id="KW-0378">Hydrolase</keyword>
<dbReference type="InterPro" id="IPR027806">
    <property type="entry name" value="HARBI1_dom"/>
</dbReference>
<dbReference type="Pfam" id="PF13359">
    <property type="entry name" value="DDE_Tnp_4"/>
    <property type="match status" value="1"/>
</dbReference>
<dbReference type="PANTHER" id="PTHR22930:SF269">
    <property type="entry name" value="NUCLEASE HARBI1-LIKE PROTEIN"/>
    <property type="match status" value="1"/>
</dbReference>
<reference evidence="9 10" key="1">
    <citation type="journal article" date="2024" name="bioRxiv">
        <title>A reference genome for Trichogramma kaykai: A tiny desert-dwelling parasitoid wasp with competing sex-ratio distorters.</title>
        <authorList>
            <person name="Culotta J."/>
            <person name="Lindsey A.R."/>
        </authorList>
    </citation>
    <scope>NUCLEOTIDE SEQUENCE [LARGE SCALE GENOMIC DNA]</scope>
    <source>
        <strain evidence="9 10">KSX58</strain>
    </source>
</reference>
<sequence>MASQVTKNKIKKCAKCNMTENKQSGFKKYVNSTVLADEINNMLTVNCVIGDFIFVFLFKLRSGNSNNMIAAILGLERPQQVSDFSTSILQSFEKDVLPSRFGIRACCRQFLITQTAPVARQLHDISDNQLVLVCDGTYLRHEKSSNNEYQRKSYSRQKKAPLCKPFTVCTTNEPYLCKTSIRPSLPPELRFCCVLNAIKNAWFYTIGKSTFYKIVPEVCEIICTKIGPLFLHPPSTSDLKRIADEYKENFDFPHCVGALDGRHCPIRQPPHSGAEFYNYKKFYSIVLTAMCDEHKRFTFLNLGSFGSWNDASIFHYSDIRQNLKNNVINLPRVEELPNSDTILPYVIITDGGYPTKNYLMKPYMKIPQMTVPMKVFNFRLSRARYIIEAAFGLLCNLWQVNEIPLGWKLSITEAIIFSTLCLHNAKITLDLHESRGYYDHCIDSAQVNEQQIEEENDDQARYNFNEFNVRAILQDYFVSPAGAVPYQWHNI</sequence>
<dbReference type="GO" id="GO:0004518">
    <property type="term" value="F:nuclease activity"/>
    <property type="evidence" value="ECO:0007669"/>
    <property type="project" value="UniProtKB-KW"/>
</dbReference>
<evidence type="ECO:0000256" key="1">
    <source>
        <dbReference type="ARBA" id="ARBA00001968"/>
    </source>
</evidence>
<keyword evidence="7" id="KW-0539">Nucleus</keyword>
<keyword evidence="4" id="KW-0540">Nuclease</keyword>
<evidence type="ECO:0000256" key="2">
    <source>
        <dbReference type="ARBA" id="ARBA00004123"/>
    </source>
</evidence>
<comment type="subcellular location">
    <subcellularLocation>
        <location evidence="2">Nucleus</location>
    </subcellularLocation>
</comment>
<proteinExistence type="inferred from homology"/>
<comment type="caution">
    <text evidence="9">The sequence shown here is derived from an EMBL/GenBank/DDBJ whole genome shotgun (WGS) entry which is preliminary data.</text>
</comment>
<dbReference type="PANTHER" id="PTHR22930">
    <property type="match status" value="1"/>
</dbReference>
<dbReference type="Proteomes" id="UP001627154">
    <property type="component" value="Unassembled WGS sequence"/>
</dbReference>
<feature type="domain" description="DDE Tnp4" evidence="8">
    <location>
        <begin position="259"/>
        <end position="424"/>
    </location>
</feature>
<evidence type="ECO:0000256" key="5">
    <source>
        <dbReference type="ARBA" id="ARBA00022723"/>
    </source>
</evidence>
<dbReference type="GO" id="GO:0046872">
    <property type="term" value="F:metal ion binding"/>
    <property type="evidence" value="ECO:0007669"/>
    <property type="project" value="UniProtKB-KW"/>
</dbReference>
<evidence type="ECO:0000259" key="8">
    <source>
        <dbReference type="Pfam" id="PF13359"/>
    </source>
</evidence>
<evidence type="ECO:0000256" key="4">
    <source>
        <dbReference type="ARBA" id="ARBA00022722"/>
    </source>
</evidence>
<organism evidence="9 10">
    <name type="scientific">Trichogramma kaykai</name>
    <dbReference type="NCBI Taxonomy" id="54128"/>
    <lineage>
        <taxon>Eukaryota</taxon>
        <taxon>Metazoa</taxon>
        <taxon>Ecdysozoa</taxon>
        <taxon>Arthropoda</taxon>
        <taxon>Hexapoda</taxon>
        <taxon>Insecta</taxon>
        <taxon>Pterygota</taxon>
        <taxon>Neoptera</taxon>
        <taxon>Endopterygota</taxon>
        <taxon>Hymenoptera</taxon>
        <taxon>Apocrita</taxon>
        <taxon>Proctotrupomorpha</taxon>
        <taxon>Chalcidoidea</taxon>
        <taxon>Trichogrammatidae</taxon>
        <taxon>Trichogramma</taxon>
    </lineage>
</organism>
<dbReference type="InterPro" id="IPR045249">
    <property type="entry name" value="HARBI1-like"/>
</dbReference>
<dbReference type="EMBL" id="JBJJXI010000092">
    <property type="protein sequence ID" value="KAL3394323.1"/>
    <property type="molecule type" value="Genomic_DNA"/>
</dbReference>
<evidence type="ECO:0000313" key="9">
    <source>
        <dbReference type="EMBL" id="KAL3394323.1"/>
    </source>
</evidence>